<organism evidence="1 2">
    <name type="scientific">Streptomyces fructofermentans</name>
    <dbReference type="NCBI Taxonomy" id="152141"/>
    <lineage>
        <taxon>Bacteria</taxon>
        <taxon>Bacillati</taxon>
        <taxon>Actinomycetota</taxon>
        <taxon>Actinomycetes</taxon>
        <taxon>Kitasatosporales</taxon>
        <taxon>Streptomycetaceae</taxon>
        <taxon>Streptomyces</taxon>
    </lineage>
</organism>
<dbReference type="AlphaFoldDB" id="A0A918U2F2"/>
<name>A0A918U2F2_9ACTN</name>
<reference evidence="1" key="1">
    <citation type="journal article" date="2014" name="Int. J. Syst. Evol. Microbiol.">
        <title>Complete genome sequence of Corynebacterium casei LMG S-19264T (=DSM 44701T), isolated from a smear-ripened cheese.</title>
        <authorList>
            <consortium name="US DOE Joint Genome Institute (JGI-PGF)"/>
            <person name="Walter F."/>
            <person name="Albersmeier A."/>
            <person name="Kalinowski J."/>
            <person name="Ruckert C."/>
        </authorList>
    </citation>
    <scope>NUCLEOTIDE SEQUENCE</scope>
    <source>
        <strain evidence="1">JCM 4956</strain>
    </source>
</reference>
<keyword evidence="2" id="KW-1185">Reference proteome</keyword>
<dbReference type="EMBL" id="BMWD01000025">
    <property type="protein sequence ID" value="GGX84077.1"/>
    <property type="molecule type" value="Genomic_DNA"/>
</dbReference>
<proteinExistence type="predicted"/>
<accession>A0A918U2F2</accession>
<evidence type="ECO:0000313" key="1">
    <source>
        <dbReference type="EMBL" id="GGX84077.1"/>
    </source>
</evidence>
<protein>
    <submittedName>
        <fullName evidence="1">Uncharacterized protein</fullName>
    </submittedName>
</protein>
<evidence type="ECO:0000313" key="2">
    <source>
        <dbReference type="Proteomes" id="UP000645555"/>
    </source>
</evidence>
<reference evidence="1" key="2">
    <citation type="submission" date="2020-09" db="EMBL/GenBank/DDBJ databases">
        <authorList>
            <person name="Sun Q."/>
            <person name="Ohkuma M."/>
        </authorList>
    </citation>
    <scope>NUCLEOTIDE SEQUENCE</scope>
    <source>
        <strain evidence="1">JCM 4956</strain>
    </source>
</reference>
<sequence length="109" mass="11408">MERAAARGVCMDPDRATGGRVWAVGRIAEGAVCGPVLVWIRLPLIGNWSQDSPMEPSRAAWEGHHGSVTGTTWVGAHVVRLAGLSACTSRAKLRVRPDRVGSGGGEPGP</sequence>
<comment type="caution">
    <text evidence="1">The sequence shown here is derived from an EMBL/GenBank/DDBJ whole genome shotgun (WGS) entry which is preliminary data.</text>
</comment>
<gene>
    <name evidence="1" type="ORF">GCM10010515_59570</name>
</gene>
<dbReference type="Proteomes" id="UP000645555">
    <property type="component" value="Unassembled WGS sequence"/>
</dbReference>